<reference evidence="11" key="2">
    <citation type="submission" date="2023-06" db="EMBL/GenBank/DDBJ databases">
        <authorList>
            <consortium name="Lawrence Berkeley National Laboratory"/>
            <person name="Haridas S."/>
            <person name="Hensen N."/>
            <person name="Bonometti L."/>
            <person name="Westerberg I."/>
            <person name="Brannstrom I.O."/>
            <person name="Guillou S."/>
            <person name="Cros-Aarteil S."/>
            <person name="Calhoun S."/>
            <person name="Kuo A."/>
            <person name="Mondo S."/>
            <person name="Pangilinan J."/>
            <person name="Riley R."/>
            <person name="LaButti K."/>
            <person name="Andreopoulos B."/>
            <person name="Lipzen A."/>
            <person name="Chen C."/>
            <person name="Yanf M."/>
            <person name="Daum C."/>
            <person name="Ng V."/>
            <person name="Clum A."/>
            <person name="Steindorff A."/>
            <person name="Ohm R."/>
            <person name="Martin F."/>
            <person name="Silar P."/>
            <person name="Natvig D."/>
            <person name="Lalanne C."/>
            <person name="Gautier V."/>
            <person name="Ament-velasquez S.L."/>
            <person name="Kruys A."/>
            <person name="Hutchinson M.I."/>
            <person name="Powell A.J."/>
            <person name="Barry K."/>
            <person name="Miller A.N."/>
            <person name="Grigoriev I.V."/>
            <person name="Debuchy R."/>
            <person name="Gladieux P."/>
            <person name="Thoren M.H."/>
            <person name="Johannesson H."/>
        </authorList>
    </citation>
    <scope>NUCLEOTIDE SEQUENCE</scope>
    <source>
        <strain evidence="11">CBS 232.78</strain>
    </source>
</reference>
<dbReference type="Proteomes" id="UP001285441">
    <property type="component" value="Unassembled WGS sequence"/>
</dbReference>
<accession>A0AAE0NP39</accession>
<dbReference type="GO" id="GO:0004497">
    <property type="term" value="F:monooxygenase activity"/>
    <property type="evidence" value="ECO:0007669"/>
    <property type="project" value="UniProtKB-KW"/>
</dbReference>
<evidence type="ECO:0000256" key="7">
    <source>
        <dbReference type="ARBA" id="ARBA00023033"/>
    </source>
</evidence>
<dbReference type="GO" id="GO:0016705">
    <property type="term" value="F:oxidoreductase activity, acting on paired donors, with incorporation or reduction of molecular oxygen"/>
    <property type="evidence" value="ECO:0007669"/>
    <property type="project" value="InterPro"/>
</dbReference>
<dbReference type="Gene3D" id="1.10.630.10">
    <property type="entry name" value="Cytochrome P450"/>
    <property type="match status" value="1"/>
</dbReference>
<dbReference type="PANTHER" id="PTHR46206:SF1">
    <property type="entry name" value="P450, PUTATIVE (EUROFUNG)-RELATED"/>
    <property type="match status" value="1"/>
</dbReference>
<dbReference type="AlphaFoldDB" id="A0AAE0NP39"/>
<dbReference type="GO" id="GO:0020037">
    <property type="term" value="F:heme binding"/>
    <property type="evidence" value="ECO:0007669"/>
    <property type="project" value="InterPro"/>
</dbReference>
<keyword evidence="5 9" id="KW-0560">Oxidoreductase</keyword>
<comment type="caution">
    <text evidence="11">The sequence shown here is derived from an EMBL/GenBank/DDBJ whole genome shotgun (WGS) entry which is preliminary data.</text>
</comment>
<protein>
    <submittedName>
        <fullName evidence="11">Cytochrome P450</fullName>
    </submittedName>
</protein>
<evidence type="ECO:0000256" key="5">
    <source>
        <dbReference type="ARBA" id="ARBA00023002"/>
    </source>
</evidence>
<dbReference type="CDD" id="cd11041">
    <property type="entry name" value="CYP503A1-like"/>
    <property type="match status" value="1"/>
</dbReference>
<sequence>MNIFLFFITGIVAWRLHTSLSHLASVPKKIPWVGRTGNWASYFLSQIKAIWKTPATIREAYQKYSKHGAIVAIPLPFSRPEIMLPRSLIRWMISQDENVLSPTPVQYEVVGPKYAFWNSSVHGDMAVYKVLKKSMSRELPKMIPIIMDELVTRIDEAFGLGNEWREIPSHEVVRKVIGRVASRVILGYPLCDDEQLCEDMTNFTTFIVPSALLLRLFPPFTHPILSYLTHYLNRIYKQKSLTVLGPYIQQQLDIAEKEMASGAKTLLARDDIMTWLITDAVRRNEPKEGLIDRIACRVFIAQFAAMETTTMTISHCLLDLCASDAPAQIWEGLAEEGRRVLSAPLDLASVNSLSRADSALKETLRLRTSIKALASQVTAPKGLVLEGYDVRLPQGSRLAVSAWGIHTDKSIYGPNAEEYDPFRFSRPSEDNNAAATASTGTGDANADSSAADTNANSKMSLMVSATEDYLPFGMGRHACPGRYFAAVELKLFLAYLAVHYDLKLGEAGRPGFVSIGHFPIPPLKGKLIVRRRSALLTETKVPICISA</sequence>
<dbReference type="InterPro" id="IPR001128">
    <property type="entry name" value="Cyt_P450"/>
</dbReference>
<dbReference type="Pfam" id="PF00067">
    <property type="entry name" value="p450"/>
    <property type="match status" value="1"/>
</dbReference>
<feature type="region of interest" description="Disordered" evidence="10">
    <location>
        <begin position="422"/>
        <end position="451"/>
    </location>
</feature>
<dbReference type="PRINTS" id="PR00385">
    <property type="entry name" value="P450"/>
</dbReference>
<reference evidence="11" key="1">
    <citation type="journal article" date="2023" name="Mol. Phylogenet. Evol.">
        <title>Genome-scale phylogeny and comparative genomics of the fungal order Sordariales.</title>
        <authorList>
            <person name="Hensen N."/>
            <person name="Bonometti L."/>
            <person name="Westerberg I."/>
            <person name="Brannstrom I.O."/>
            <person name="Guillou S."/>
            <person name="Cros-Aarteil S."/>
            <person name="Calhoun S."/>
            <person name="Haridas S."/>
            <person name="Kuo A."/>
            <person name="Mondo S."/>
            <person name="Pangilinan J."/>
            <person name="Riley R."/>
            <person name="LaButti K."/>
            <person name="Andreopoulos B."/>
            <person name="Lipzen A."/>
            <person name="Chen C."/>
            <person name="Yan M."/>
            <person name="Daum C."/>
            <person name="Ng V."/>
            <person name="Clum A."/>
            <person name="Steindorff A."/>
            <person name="Ohm R.A."/>
            <person name="Martin F."/>
            <person name="Silar P."/>
            <person name="Natvig D.O."/>
            <person name="Lalanne C."/>
            <person name="Gautier V."/>
            <person name="Ament-Velasquez S.L."/>
            <person name="Kruys A."/>
            <person name="Hutchinson M.I."/>
            <person name="Powell A.J."/>
            <person name="Barry K."/>
            <person name="Miller A.N."/>
            <person name="Grigoriev I.V."/>
            <person name="Debuchy R."/>
            <person name="Gladieux P."/>
            <person name="Hiltunen Thoren M."/>
            <person name="Johannesson H."/>
        </authorList>
    </citation>
    <scope>NUCLEOTIDE SEQUENCE</scope>
    <source>
        <strain evidence="11">CBS 232.78</strain>
    </source>
</reference>
<evidence type="ECO:0000256" key="1">
    <source>
        <dbReference type="ARBA" id="ARBA00001971"/>
    </source>
</evidence>
<dbReference type="PANTHER" id="PTHR46206">
    <property type="entry name" value="CYTOCHROME P450"/>
    <property type="match status" value="1"/>
</dbReference>
<feature type="binding site" description="axial binding residue" evidence="8">
    <location>
        <position position="479"/>
    </location>
    <ligand>
        <name>heme</name>
        <dbReference type="ChEBI" id="CHEBI:30413"/>
    </ligand>
    <ligandPart>
        <name>Fe</name>
        <dbReference type="ChEBI" id="CHEBI:18248"/>
    </ligandPart>
</feature>
<evidence type="ECO:0000313" key="11">
    <source>
        <dbReference type="EMBL" id="KAK3385128.1"/>
    </source>
</evidence>
<evidence type="ECO:0000313" key="12">
    <source>
        <dbReference type="Proteomes" id="UP001285441"/>
    </source>
</evidence>
<dbReference type="EMBL" id="JAULSW010000004">
    <property type="protein sequence ID" value="KAK3385128.1"/>
    <property type="molecule type" value="Genomic_DNA"/>
</dbReference>
<evidence type="ECO:0000256" key="8">
    <source>
        <dbReference type="PIRSR" id="PIRSR602403-1"/>
    </source>
</evidence>
<dbReference type="SUPFAM" id="SSF48264">
    <property type="entry name" value="Cytochrome P450"/>
    <property type="match status" value="1"/>
</dbReference>
<keyword evidence="12" id="KW-1185">Reference proteome</keyword>
<dbReference type="InterPro" id="IPR036396">
    <property type="entry name" value="Cyt_P450_sf"/>
</dbReference>
<proteinExistence type="inferred from homology"/>
<feature type="compositionally biased region" description="Low complexity" evidence="10">
    <location>
        <begin position="430"/>
        <end position="451"/>
    </location>
</feature>
<dbReference type="InterPro" id="IPR017972">
    <property type="entry name" value="Cyt_P450_CS"/>
</dbReference>
<keyword evidence="4 8" id="KW-0479">Metal-binding</keyword>
<name>A0AAE0NP39_9PEZI</name>
<dbReference type="PRINTS" id="PR00465">
    <property type="entry name" value="EP450IV"/>
</dbReference>
<evidence type="ECO:0000256" key="9">
    <source>
        <dbReference type="RuleBase" id="RU000461"/>
    </source>
</evidence>
<evidence type="ECO:0000256" key="10">
    <source>
        <dbReference type="SAM" id="MobiDB-lite"/>
    </source>
</evidence>
<keyword evidence="3 8" id="KW-0349">Heme</keyword>
<evidence type="ECO:0000256" key="2">
    <source>
        <dbReference type="ARBA" id="ARBA00010617"/>
    </source>
</evidence>
<dbReference type="GO" id="GO:0005506">
    <property type="term" value="F:iron ion binding"/>
    <property type="evidence" value="ECO:0007669"/>
    <property type="project" value="InterPro"/>
</dbReference>
<evidence type="ECO:0000256" key="4">
    <source>
        <dbReference type="ARBA" id="ARBA00022723"/>
    </source>
</evidence>
<dbReference type="PROSITE" id="PS00086">
    <property type="entry name" value="CYTOCHROME_P450"/>
    <property type="match status" value="1"/>
</dbReference>
<comment type="cofactor">
    <cofactor evidence="1 8">
        <name>heme</name>
        <dbReference type="ChEBI" id="CHEBI:30413"/>
    </cofactor>
</comment>
<keyword evidence="6 8" id="KW-0408">Iron</keyword>
<organism evidence="11 12">
    <name type="scientific">Podospora didyma</name>
    <dbReference type="NCBI Taxonomy" id="330526"/>
    <lineage>
        <taxon>Eukaryota</taxon>
        <taxon>Fungi</taxon>
        <taxon>Dikarya</taxon>
        <taxon>Ascomycota</taxon>
        <taxon>Pezizomycotina</taxon>
        <taxon>Sordariomycetes</taxon>
        <taxon>Sordariomycetidae</taxon>
        <taxon>Sordariales</taxon>
        <taxon>Podosporaceae</taxon>
        <taxon>Podospora</taxon>
    </lineage>
</organism>
<dbReference type="InterPro" id="IPR002403">
    <property type="entry name" value="Cyt_P450_E_grp-IV"/>
</dbReference>
<comment type="similarity">
    <text evidence="2 9">Belongs to the cytochrome P450 family.</text>
</comment>
<gene>
    <name evidence="11" type="ORF">B0H63DRAFT_395494</name>
</gene>
<evidence type="ECO:0000256" key="6">
    <source>
        <dbReference type="ARBA" id="ARBA00023004"/>
    </source>
</evidence>
<evidence type="ECO:0000256" key="3">
    <source>
        <dbReference type="ARBA" id="ARBA00022617"/>
    </source>
</evidence>
<keyword evidence="7 9" id="KW-0503">Monooxygenase</keyword>